<dbReference type="Pfam" id="PF00367">
    <property type="entry name" value="PTS_EIIB"/>
    <property type="match status" value="1"/>
</dbReference>
<dbReference type="SUPFAM" id="SSF55604">
    <property type="entry name" value="Glucose permease domain IIB"/>
    <property type="match status" value="1"/>
</dbReference>
<organism evidence="15 16">
    <name type="scientific">Carnobacterium inhibens subsp. gilichinskyi</name>
    <dbReference type="NCBI Taxonomy" id="1266845"/>
    <lineage>
        <taxon>Bacteria</taxon>
        <taxon>Bacillati</taxon>
        <taxon>Bacillota</taxon>
        <taxon>Bacilli</taxon>
        <taxon>Lactobacillales</taxon>
        <taxon>Carnobacteriaceae</taxon>
        <taxon>Carnobacterium</taxon>
    </lineage>
</organism>
<proteinExistence type="predicted"/>
<feature type="domain" description="PTS EIIB type-1" evidence="13">
    <location>
        <begin position="5"/>
        <end position="87"/>
    </location>
</feature>
<evidence type="ECO:0000256" key="9">
    <source>
        <dbReference type="ARBA" id="ARBA00022989"/>
    </source>
</evidence>
<feature type="transmembrane region" description="Helical" evidence="12">
    <location>
        <begin position="204"/>
        <end position="226"/>
    </location>
</feature>
<dbReference type="PROSITE" id="PS51098">
    <property type="entry name" value="PTS_EIIB_TYPE_1"/>
    <property type="match status" value="1"/>
</dbReference>
<evidence type="ECO:0000259" key="13">
    <source>
        <dbReference type="PROSITE" id="PS51098"/>
    </source>
</evidence>
<evidence type="ECO:0000256" key="11">
    <source>
        <dbReference type="PROSITE-ProRule" id="PRU00421"/>
    </source>
</evidence>
<dbReference type="InterPro" id="IPR011296">
    <property type="entry name" value="PTS_IIBC_treh"/>
</dbReference>
<dbReference type="GO" id="GO:0008982">
    <property type="term" value="F:protein-N(PI)-phosphohistidine-sugar phosphotransferase activity"/>
    <property type="evidence" value="ECO:0007669"/>
    <property type="project" value="InterPro"/>
</dbReference>
<evidence type="ECO:0000256" key="3">
    <source>
        <dbReference type="ARBA" id="ARBA00022475"/>
    </source>
</evidence>
<evidence type="ECO:0000313" key="15">
    <source>
        <dbReference type="EMBL" id="AGY82737.1"/>
    </source>
</evidence>
<dbReference type="PANTHER" id="PTHR30175:SF4">
    <property type="entry name" value="PTS SYSTEM TREHALOSE-SPECIFIC EIIBC COMPONENT"/>
    <property type="match status" value="1"/>
</dbReference>
<feature type="transmembrane region" description="Helical" evidence="12">
    <location>
        <begin position="108"/>
        <end position="129"/>
    </location>
</feature>
<sequence>MADYKQDAKQLLEDVGGPDNISAVSHCATRMRFVLNDPAKADSKKIEDIPAVKGTFTQAGQYQVIIGNDVATFYNEFSKISGKEGVSKDEVKAASKQNQNPVQRAMSVLAEIFSPIIPAIIVGGLILGFRNILEAIPMESLGQAMVDGVAQVNSAGEPVYNTIVNVSQFWSGVNSFLWLIGEAIFHFLPVGITWSVAKKMGTTQILGIVLGITLVSPQLLNAYAVAGTAAADIPVWDFGYFTIDMIGYQAQVIPAMLAGFVLAYLELGLRKIVPQAISMIFVPFFALVPTVLIAHTVLGPIGWVIGNWVSSVVYAGLGSSFSWLFGALFGFLYSPLVITGLHHMTNAIDLQLIADFQGTNLWPMIALSNIAQGSAVLAIIFLHRGNEKEEQVSIPAAISCYLGVTEPAMFGINIKYIYPFVAAMIGSGLAGLVSTTFNVTANSIGVGGIPGFLSIQNQYWPIFFLCMAIAIVVPFVLTIVFRKYNILNKSDQVTITEPELGK</sequence>
<keyword evidence="3" id="KW-1003">Cell membrane</keyword>
<dbReference type="FunFam" id="3.30.1360.60:FF:000001">
    <property type="entry name" value="PTS system glucose-specific IIBC component PtsG"/>
    <property type="match status" value="1"/>
</dbReference>
<dbReference type="eggNOG" id="COG1264">
    <property type="taxonomic scope" value="Bacteria"/>
</dbReference>
<name>U5SFU7_9LACT</name>
<dbReference type="PROSITE" id="PS51103">
    <property type="entry name" value="PTS_EIIC_TYPE_1"/>
    <property type="match status" value="1"/>
</dbReference>
<dbReference type="eggNOG" id="COG1263">
    <property type="taxonomic scope" value="Bacteria"/>
</dbReference>
<evidence type="ECO:0000313" key="16">
    <source>
        <dbReference type="Proteomes" id="UP000017469"/>
    </source>
</evidence>
<dbReference type="RefSeq" id="WP_023179676.1">
    <property type="nucleotide sequence ID" value="NC_022606.1"/>
</dbReference>
<dbReference type="InterPro" id="IPR018113">
    <property type="entry name" value="PTrfase_EIIB_Cys"/>
</dbReference>
<keyword evidence="8" id="KW-0418">Kinase</keyword>
<keyword evidence="2" id="KW-0813">Transport</keyword>
<dbReference type="NCBIfam" id="NF008236">
    <property type="entry name" value="PRK11007.1"/>
    <property type="match status" value="1"/>
</dbReference>
<keyword evidence="10 12" id="KW-0472">Membrane</keyword>
<dbReference type="InterPro" id="IPR001996">
    <property type="entry name" value="PTS_IIB_1"/>
</dbReference>
<feature type="transmembrane region" description="Helical" evidence="12">
    <location>
        <begin position="272"/>
        <end position="294"/>
    </location>
</feature>
<dbReference type="InterPro" id="IPR036878">
    <property type="entry name" value="Glu_permease_IIB"/>
</dbReference>
<evidence type="ECO:0000256" key="12">
    <source>
        <dbReference type="SAM" id="Phobius"/>
    </source>
</evidence>
<evidence type="ECO:0000256" key="2">
    <source>
        <dbReference type="ARBA" id="ARBA00022448"/>
    </source>
</evidence>
<dbReference type="GO" id="GO:0009401">
    <property type="term" value="P:phosphoenolpyruvate-dependent sugar phosphotransferase system"/>
    <property type="evidence" value="ECO:0007669"/>
    <property type="project" value="UniProtKB-KW"/>
</dbReference>
<dbReference type="PANTHER" id="PTHR30175">
    <property type="entry name" value="PHOSPHOTRANSFERASE SYSTEM TRANSPORT PROTEIN"/>
    <property type="match status" value="1"/>
</dbReference>
<feature type="transmembrane region" description="Helical" evidence="12">
    <location>
        <begin position="176"/>
        <end position="197"/>
    </location>
</feature>
<feature type="transmembrane region" description="Helical" evidence="12">
    <location>
        <begin position="416"/>
        <end position="439"/>
    </location>
</feature>
<feature type="active site" description="Phosphocysteine intermediate; for EIIB activity" evidence="11">
    <location>
        <position position="27"/>
    </location>
</feature>
<feature type="domain" description="PTS EIIC type-1" evidence="14">
    <location>
        <begin position="107"/>
        <end position="497"/>
    </location>
</feature>
<feature type="transmembrane region" description="Helical" evidence="12">
    <location>
        <begin position="324"/>
        <end position="341"/>
    </location>
</feature>
<evidence type="ECO:0000256" key="7">
    <source>
        <dbReference type="ARBA" id="ARBA00022692"/>
    </source>
</evidence>
<dbReference type="AlphaFoldDB" id="U5SFU7"/>
<keyword evidence="7 12" id="KW-0812">Transmembrane</keyword>
<gene>
    <name evidence="15" type="ORF">Q783_11370</name>
</gene>
<dbReference type="GO" id="GO:0005886">
    <property type="term" value="C:plasma membrane"/>
    <property type="evidence" value="ECO:0007669"/>
    <property type="project" value="UniProtKB-SubCell"/>
</dbReference>
<dbReference type="Proteomes" id="UP000017469">
    <property type="component" value="Chromosome"/>
</dbReference>
<dbReference type="EMBL" id="CP006812">
    <property type="protein sequence ID" value="AGY82737.1"/>
    <property type="molecule type" value="Genomic_DNA"/>
</dbReference>
<dbReference type="NCBIfam" id="TIGR00826">
    <property type="entry name" value="EIIB_glc"/>
    <property type="match status" value="1"/>
</dbReference>
<evidence type="ECO:0000256" key="8">
    <source>
        <dbReference type="ARBA" id="ARBA00022777"/>
    </source>
</evidence>
<feature type="transmembrane region" description="Helical" evidence="12">
    <location>
        <begin position="459"/>
        <end position="481"/>
    </location>
</feature>
<evidence type="ECO:0000259" key="14">
    <source>
        <dbReference type="PROSITE" id="PS51103"/>
    </source>
</evidence>
<protein>
    <submittedName>
        <fullName evidence="15">PTS maltose transporter subunit IIBC</fullName>
    </submittedName>
</protein>
<dbReference type="GO" id="GO:0016301">
    <property type="term" value="F:kinase activity"/>
    <property type="evidence" value="ECO:0007669"/>
    <property type="project" value="UniProtKB-KW"/>
</dbReference>
<comment type="subcellular location">
    <subcellularLocation>
        <location evidence="1">Cell membrane</location>
        <topology evidence="1">Multi-pass membrane protein</topology>
    </subcellularLocation>
</comment>
<dbReference type="GO" id="GO:0015574">
    <property type="term" value="F:trehalose transmembrane transporter activity"/>
    <property type="evidence" value="ECO:0007669"/>
    <property type="project" value="InterPro"/>
</dbReference>
<dbReference type="HOGENOM" id="CLU_012312_2_1_9"/>
<dbReference type="CDD" id="cd00212">
    <property type="entry name" value="PTS_IIB_glc"/>
    <property type="match status" value="1"/>
</dbReference>
<evidence type="ECO:0000256" key="4">
    <source>
        <dbReference type="ARBA" id="ARBA00022597"/>
    </source>
</evidence>
<dbReference type="NCBIfam" id="TIGR01992">
    <property type="entry name" value="PTS-IIBC-Tre"/>
    <property type="match status" value="1"/>
</dbReference>
<dbReference type="PROSITE" id="PS01035">
    <property type="entry name" value="PTS_EIIB_TYPE_1_CYS"/>
    <property type="match status" value="1"/>
</dbReference>
<dbReference type="InterPro" id="IPR013013">
    <property type="entry name" value="PTS_EIIC_1"/>
</dbReference>
<dbReference type="PATRIC" id="fig|1266845.5.peg.2165"/>
<feature type="transmembrane region" description="Helical" evidence="12">
    <location>
        <begin position="246"/>
        <end position="265"/>
    </location>
</feature>
<dbReference type="Pfam" id="PF02378">
    <property type="entry name" value="PTS_EIIC"/>
    <property type="match status" value="1"/>
</dbReference>
<evidence type="ECO:0000256" key="1">
    <source>
        <dbReference type="ARBA" id="ARBA00004651"/>
    </source>
</evidence>
<evidence type="ECO:0000256" key="10">
    <source>
        <dbReference type="ARBA" id="ARBA00023136"/>
    </source>
</evidence>
<dbReference type="GO" id="GO:0090589">
    <property type="term" value="F:protein-phosphocysteine-trehalose phosphotransferase system transporter activity"/>
    <property type="evidence" value="ECO:0007669"/>
    <property type="project" value="TreeGrafter"/>
</dbReference>
<dbReference type="STRING" id="1266845.Q783_11370"/>
<keyword evidence="5" id="KW-0808">Transferase</keyword>
<accession>U5SFU7</accession>
<dbReference type="InterPro" id="IPR050558">
    <property type="entry name" value="PTS_Sugar-Specific_Components"/>
</dbReference>
<dbReference type="InterPro" id="IPR003352">
    <property type="entry name" value="PTS_EIIC"/>
</dbReference>
<evidence type="ECO:0000256" key="6">
    <source>
        <dbReference type="ARBA" id="ARBA00022683"/>
    </source>
</evidence>
<keyword evidence="4" id="KW-0762">Sugar transport</keyword>
<reference evidence="15 16" key="1">
    <citation type="journal article" date="2013" name="Genome Announc.">
        <title>Complete Genome Sequence of Carnobacterium gilichinskyi Strain WN1359T (DSM 27470T).</title>
        <authorList>
            <person name="Leonard M.T."/>
            <person name="Panayotova N."/>
            <person name="Farmerie W.G."/>
            <person name="Triplett E.W."/>
            <person name="Nicholson W.L."/>
        </authorList>
    </citation>
    <scope>NUCLEOTIDE SEQUENCE [LARGE SCALE GENOMIC DNA]</scope>
    <source>
        <strain evidence="15 16">WN1359</strain>
    </source>
</reference>
<keyword evidence="9 12" id="KW-1133">Transmembrane helix</keyword>
<keyword evidence="6" id="KW-0598">Phosphotransferase system</keyword>
<evidence type="ECO:0000256" key="5">
    <source>
        <dbReference type="ARBA" id="ARBA00022679"/>
    </source>
</evidence>
<dbReference type="Gene3D" id="3.30.1360.60">
    <property type="entry name" value="Glucose permease domain IIB"/>
    <property type="match status" value="1"/>
</dbReference>
<dbReference type="KEGG" id="caw:Q783_11370"/>